<evidence type="ECO:0000313" key="2">
    <source>
        <dbReference type="Proteomes" id="UP000008983"/>
    </source>
</evidence>
<name>G0QS25_ICHMU</name>
<reference evidence="1 2" key="1">
    <citation type="submission" date="2011-07" db="EMBL/GenBank/DDBJ databases">
        <authorList>
            <person name="Coyne R."/>
            <person name="Brami D."/>
            <person name="Johnson J."/>
            <person name="Hostetler J."/>
            <person name="Hannick L."/>
            <person name="Clark T."/>
            <person name="Cassidy-Hanley D."/>
            <person name="Inman J."/>
        </authorList>
    </citation>
    <scope>NUCLEOTIDE SEQUENCE [LARGE SCALE GENOMIC DNA]</scope>
    <source>
        <strain evidence="1 2">G5</strain>
    </source>
</reference>
<dbReference type="EMBL" id="GL983804">
    <property type="protein sequence ID" value="EGR31967.1"/>
    <property type="molecule type" value="Genomic_DNA"/>
</dbReference>
<dbReference type="InParanoid" id="G0QS25"/>
<dbReference type="OMA" id="FRNEAWD"/>
<dbReference type="GeneID" id="14908118"/>
<dbReference type="AlphaFoldDB" id="G0QS25"/>
<evidence type="ECO:0000313" key="1">
    <source>
        <dbReference type="EMBL" id="EGR31967.1"/>
    </source>
</evidence>
<organism evidence="1 2">
    <name type="scientific">Ichthyophthirius multifiliis</name>
    <name type="common">White spot disease agent</name>
    <name type="synonym">Ich</name>
    <dbReference type="NCBI Taxonomy" id="5932"/>
    <lineage>
        <taxon>Eukaryota</taxon>
        <taxon>Sar</taxon>
        <taxon>Alveolata</taxon>
        <taxon>Ciliophora</taxon>
        <taxon>Intramacronucleata</taxon>
        <taxon>Oligohymenophorea</taxon>
        <taxon>Hymenostomatida</taxon>
        <taxon>Ophryoglenina</taxon>
        <taxon>Ichthyophthirius</taxon>
    </lineage>
</organism>
<dbReference type="OrthoDB" id="284820at2759"/>
<dbReference type="eggNOG" id="ENOG502SIIG">
    <property type="taxonomic scope" value="Eukaryota"/>
</dbReference>
<gene>
    <name evidence="1" type="ORF">IMG5_098910</name>
</gene>
<protein>
    <submittedName>
        <fullName evidence="1">Uncharacterized protein</fullName>
    </submittedName>
</protein>
<keyword evidence="2" id="KW-1185">Reference proteome</keyword>
<proteinExistence type="predicted"/>
<dbReference type="Proteomes" id="UP000008983">
    <property type="component" value="Unassembled WGS sequence"/>
</dbReference>
<dbReference type="STRING" id="857967.G0QS25"/>
<dbReference type="RefSeq" id="XP_004035453.1">
    <property type="nucleotide sequence ID" value="XM_004035405.1"/>
</dbReference>
<accession>G0QS25</accession>
<sequence>MVRLEKLAWEQLANIKALGRDRKIGSPSKWYNVNRTDWLLTAGNIIINQGITSRIISFLLPIISRFTYRYSLDIHHQRGMTLEDTYLFTDRELRRDYLFETLARQNLHPYTYLFMRKRRARYFKVERGVRGFFVPDWVRKEAEDREFDKTAENIFTWTNFVYNNYMSDMTPAGRWSHLQKINPLDLFTCHGLFRVDAWDRYFFNEVYYSGYTQQEIQEAKNPLSRFDFTTAEGRQEFEEFVNRFGELFPFTITKPGQKFDFNTFYAREALINQRDVSGFDQSLIDNLKNELSQLPQQEVDSGKNKTQKLKSRLPDWVLPKAGQALQ</sequence>